<keyword evidence="2" id="KW-0812">Transmembrane</keyword>
<proteinExistence type="predicted"/>
<reference evidence="3 4" key="1">
    <citation type="submission" date="2021-10" db="EMBL/GenBank/DDBJ databases">
        <title>Collection of gut derived symbiotic bacterial strains cultured from healthy donors.</title>
        <authorList>
            <person name="Lin H."/>
            <person name="Littmann E."/>
            <person name="Claire K."/>
            <person name="Pamer E."/>
        </authorList>
    </citation>
    <scope>NUCLEOTIDE SEQUENCE [LARGE SCALE GENOMIC DNA]</scope>
    <source>
        <strain evidence="3 4">MSK.17.68</strain>
    </source>
</reference>
<feature type="transmembrane region" description="Helical" evidence="2">
    <location>
        <begin position="63"/>
        <end position="82"/>
    </location>
</feature>
<feature type="region of interest" description="Disordered" evidence="1">
    <location>
        <begin position="543"/>
        <end position="589"/>
    </location>
</feature>
<dbReference type="RefSeq" id="WP_226924227.1">
    <property type="nucleotide sequence ID" value="NZ_BAABXU010000001.1"/>
</dbReference>
<dbReference type="Proteomes" id="UP001299409">
    <property type="component" value="Unassembled WGS sequence"/>
</dbReference>
<organism evidence="3 4">
    <name type="scientific">Intestinibacter bartlettii</name>
    <dbReference type="NCBI Taxonomy" id="261299"/>
    <lineage>
        <taxon>Bacteria</taxon>
        <taxon>Bacillati</taxon>
        <taxon>Bacillota</taxon>
        <taxon>Clostridia</taxon>
        <taxon>Peptostreptococcales</taxon>
        <taxon>Peptostreptococcaceae</taxon>
        <taxon>Intestinibacter</taxon>
    </lineage>
</organism>
<keyword evidence="4" id="KW-1185">Reference proteome</keyword>
<comment type="caution">
    <text evidence="3">The sequence shown here is derived from an EMBL/GenBank/DDBJ whole genome shotgun (WGS) entry which is preliminary data.</text>
</comment>
<evidence type="ECO:0000313" key="4">
    <source>
        <dbReference type="Proteomes" id="UP001299409"/>
    </source>
</evidence>
<evidence type="ECO:0000313" key="3">
    <source>
        <dbReference type="EMBL" id="MCB5446219.1"/>
    </source>
</evidence>
<name>A0ABS8CXL6_9FIRM</name>
<protein>
    <recommendedName>
        <fullName evidence="5">Cell shape-determining protein</fullName>
    </recommendedName>
</protein>
<evidence type="ECO:0000256" key="2">
    <source>
        <dbReference type="SAM" id="Phobius"/>
    </source>
</evidence>
<sequence length="589" mass="65207">MKKYLKSYGIAFIIVAIYSFVKLPVLRLDFTSGFTTLILFFVLAGIIDMMLDRGAKASKLAKNNFIIALILLVLVIVVPFFITTPILHASAYKNLIGEVTESEFTEDVSPVNVNDIRIVDEGMAMKLGEKKIGEIPAIGSVSQLGTFHIQSVNGELYWVAPLVHRDIIKWITNLDGTDGYVMVSATDPQDVRLVQSLDGKPIKIKYQPEAYFLQDLHRYLYLKGIVNYGMTEFTLEIDDNGRPYWVVTLYDHKVGFSGSDAVGVAILDAQTGDLNVYDIENTPKWVDRIQPESLVINQIKDWGLYVKGFINSVFSEEGVLVPTEGASLVYGNDGKSYWYTGITSSGGDESTVGFMLVDSRTKEAKLYMQTGATETAAMTSAEGKVQEKNYEATFPVMYNIYGTPTYVCALKDKAGLVKSVAFISVEDYSVLGVGDNKKDALAAYKDALESDGEDLKFETDTDDVVLNDKIQRISADVQGGATTYYFTLQDNSKFIFKGTSKVSNELPLTNVGDNVVVTYTKTDATTINITKFENNSILGKLSTKTESKKDQKSSDENNDKTIKENNSSKSEDTKQNDSNSTQDKENKNN</sequence>
<feature type="compositionally biased region" description="Basic and acidic residues" evidence="1">
    <location>
        <begin position="543"/>
        <end position="563"/>
    </location>
</feature>
<accession>A0ABS8CXL6</accession>
<dbReference type="EMBL" id="JAJBMB010000007">
    <property type="protein sequence ID" value="MCB5446219.1"/>
    <property type="molecule type" value="Genomic_DNA"/>
</dbReference>
<keyword evidence="2" id="KW-0472">Membrane</keyword>
<keyword evidence="2" id="KW-1133">Transmembrane helix</keyword>
<feature type="transmembrane region" description="Helical" evidence="2">
    <location>
        <begin position="32"/>
        <end position="51"/>
    </location>
</feature>
<gene>
    <name evidence="3" type="ORF">LIP50_08405</name>
</gene>
<evidence type="ECO:0000256" key="1">
    <source>
        <dbReference type="SAM" id="MobiDB-lite"/>
    </source>
</evidence>
<feature type="transmembrane region" description="Helical" evidence="2">
    <location>
        <begin position="7"/>
        <end position="26"/>
    </location>
</feature>
<evidence type="ECO:0008006" key="5">
    <source>
        <dbReference type="Google" id="ProtNLM"/>
    </source>
</evidence>